<protein>
    <submittedName>
        <fullName evidence="2">Uncharacterized protein</fullName>
    </submittedName>
</protein>
<dbReference type="AlphaFoldDB" id="A0A370DDK5"/>
<evidence type="ECO:0000256" key="1">
    <source>
        <dbReference type="SAM" id="Phobius"/>
    </source>
</evidence>
<organism evidence="2 3">
    <name type="scientific">endosymbiont of Galathealinum brachiosum</name>
    <dbReference type="NCBI Taxonomy" id="2200906"/>
    <lineage>
        <taxon>Bacteria</taxon>
        <taxon>Pseudomonadati</taxon>
        <taxon>Pseudomonadota</taxon>
        <taxon>Gammaproteobacteria</taxon>
        <taxon>sulfur-oxidizing symbionts</taxon>
    </lineage>
</organism>
<keyword evidence="1" id="KW-1133">Transmembrane helix</keyword>
<evidence type="ECO:0000313" key="2">
    <source>
        <dbReference type="EMBL" id="RDH82933.1"/>
    </source>
</evidence>
<comment type="caution">
    <text evidence="2">The sequence shown here is derived from an EMBL/GenBank/DDBJ whole genome shotgun (WGS) entry which is preliminary data.</text>
</comment>
<dbReference type="Proteomes" id="UP000254266">
    <property type="component" value="Unassembled WGS sequence"/>
</dbReference>
<feature type="transmembrane region" description="Helical" evidence="1">
    <location>
        <begin position="41"/>
        <end position="61"/>
    </location>
</feature>
<name>A0A370DDK5_9GAMM</name>
<gene>
    <name evidence="2" type="ORF">DIZ80_11755</name>
</gene>
<keyword evidence="1" id="KW-0812">Transmembrane</keyword>
<keyword evidence="1" id="KW-0472">Membrane</keyword>
<evidence type="ECO:0000313" key="3">
    <source>
        <dbReference type="Proteomes" id="UP000254266"/>
    </source>
</evidence>
<dbReference type="EMBL" id="QFXC01000011">
    <property type="protein sequence ID" value="RDH82933.1"/>
    <property type="molecule type" value="Genomic_DNA"/>
</dbReference>
<keyword evidence="3" id="KW-1185">Reference proteome</keyword>
<reference evidence="2 3" key="1">
    <citation type="journal article" date="2018" name="ISME J.">
        <title>Endosymbiont genomes yield clues of tubeworm success.</title>
        <authorList>
            <person name="Li Y."/>
            <person name="Liles M.R."/>
            <person name="Halanych K.M."/>
        </authorList>
    </citation>
    <scope>NUCLEOTIDE SEQUENCE [LARGE SCALE GENOMIC DNA]</scope>
    <source>
        <strain evidence="2">A1464</strain>
    </source>
</reference>
<accession>A0A370DDK5</accession>
<sequence>MNSNLTKYAFLAGAAYFCCMATAHFFSFKVPILFVYYDTPFYAYQDKIISFAVCAYIALFYSASQHRAVALNAIIVLAITVLGLSSVNLSNELASVLKEGQSTMPYWLQTGAIAFYLAVLSGLYIKDGKRV</sequence>
<feature type="transmembrane region" description="Helical" evidence="1">
    <location>
        <begin position="106"/>
        <end position="125"/>
    </location>
</feature>
<proteinExistence type="predicted"/>
<feature type="transmembrane region" description="Helical" evidence="1">
    <location>
        <begin position="68"/>
        <end position="86"/>
    </location>
</feature>